<reference evidence="3 4" key="2">
    <citation type="journal article" date="2009" name="PLoS ONE">
        <title>The photosynthetic apparatus and its regulation in the aerobic gammaproteobacterium Congregibacter litoralis gen. nov., sp. nov.</title>
        <authorList>
            <person name="Spring S."/>
            <person name="Lunsdorf H."/>
            <person name="Fuchs B.M."/>
            <person name="Tindall B.J."/>
        </authorList>
    </citation>
    <scope>NUCLEOTIDE SEQUENCE [LARGE SCALE GENOMIC DNA]</scope>
    <source>
        <strain evidence="3">KT71</strain>
    </source>
</reference>
<dbReference type="RefSeq" id="WP_023660165.1">
    <property type="nucleotide sequence ID" value="NZ_CM002299.1"/>
</dbReference>
<dbReference type="PANTHER" id="PTHR40081">
    <property type="entry name" value="CONCANAVALIN A-LIKE LECTIN/GLUCANASE"/>
    <property type="match status" value="1"/>
</dbReference>
<keyword evidence="4" id="KW-1185">Reference proteome</keyword>
<dbReference type="AlphaFoldDB" id="A4A568"/>
<dbReference type="eggNOG" id="ENOG502Z842">
    <property type="taxonomic scope" value="Bacteria"/>
</dbReference>
<feature type="domain" description="PcRGLX/YetA-like N-terminal RIFT barrel" evidence="2">
    <location>
        <begin position="27"/>
        <end position="75"/>
    </location>
</feature>
<proteinExistence type="predicted"/>
<protein>
    <recommendedName>
        <fullName evidence="2">PcRGLX/YetA-like N-terminal RIFT barrel domain-containing protein</fullName>
    </recommendedName>
</protein>
<dbReference type="InterPro" id="IPR048329">
    <property type="entry name" value="PcRGLX_1st"/>
</dbReference>
<sequence length="773" mass="86891">MSALDLRRNVLFPVVTIVERDGLAVEQAPVTFGAPLPQGRCFNRRKITLVDEDRNVIPASIGVSALWPDSSIKWCLIRGQVSLKKGKPLKLGINVDSAQESLSVGDSLIHDNETNLRIKTGQRTLTVDTQVLGLFDSEDPEFTGQICLGYKGTVVKAQVEEYDYCTLMASDRALSVDVNLYGCFELGGGKRMAFRCAMQVASNGDRIDISLTIHNPAAAEHPDGLWDLGDAHSLFFDNLSLGWRWDDSKSAAKSGEIQITPEHAPVPFDRRAVLIQMASGGKNWDSPVHQNQHGDVTLTEPGFVAEIDDRKLRGPRADPSVSIVRGARRVSVRLEDFWQRFPSQLSVDSGGVNVDFLPLTGTPHELQAGERCTHRCSFHFADSVTPESLHEAPTPFPQPVITLEPVYVEACALPELGNSAATDERVQSLIDQGLNGENNFFAKREAIDEYGWRNFGDLWADHETEGHDGGTLFVSHYNNQYDPLFGFLRQFLRSGEQRWLVLADDLARHTVDIDIYHTDADRPEYNHGLFWHTDHYQPAETSSHRSYSRRQPKDAYEGHAGGGGPGGQHCYTSGLLHHYLLTGNTASRDALYELKNWISKVYEGSDTFVDLALALKNRNRPDLKNHLTGRYPLDRGIANYLNALMDCYVLDQSPATLAQLAHIIQHTIHPTEDLEARALTNIEEHWFYVVLLQALCRYLTLKKDLGELDDDFFYARDCLLHYADWMVENEAPYLTKPERLEFPNHTWTAQDLRKANVLFWAAYWSPDNSKSYA</sequence>
<dbReference type="EMBL" id="AAOA02000003">
    <property type="protein sequence ID" value="EAQ98939.2"/>
    <property type="molecule type" value="Genomic_DNA"/>
</dbReference>
<comment type="caution">
    <text evidence="3">The sequence shown here is derived from an EMBL/GenBank/DDBJ whole genome shotgun (WGS) entry which is preliminary data.</text>
</comment>
<evidence type="ECO:0000313" key="3">
    <source>
        <dbReference type="EMBL" id="EAQ98939.2"/>
    </source>
</evidence>
<organism evidence="3 4">
    <name type="scientific">Congregibacter litoralis KT71</name>
    <dbReference type="NCBI Taxonomy" id="314285"/>
    <lineage>
        <taxon>Bacteria</taxon>
        <taxon>Pseudomonadati</taxon>
        <taxon>Pseudomonadota</taxon>
        <taxon>Gammaproteobacteria</taxon>
        <taxon>Cellvibrionales</taxon>
        <taxon>Halieaceae</taxon>
        <taxon>Congregibacter</taxon>
    </lineage>
</organism>
<dbReference type="OrthoDB" id="262615at2"/>
<accession>A4A568</accession>
<dbReference type="STRING" id="314285.KT71_09937"/>
<dbReference type="PANTHER" id="PTHR40081:SF1">
    <property type="entry name" value="TAT PATHWAY SIGNAL SEQUENCE DOMAIN PROTEIN"/>
    <property type="match status" value="1"/>
</dbReference>
<dbReference type="HOGENOM" id="CLU_331129_0_0_6"/>
<dbReference type="Proteomes" id="UP000019205">
    <property type="component" value="Chromosome"/>
</dbReference>
<name>A4A568_9GAMM</name>
<gene>
    <name evidence="3" type="ORF">KT71_09937</name>
</gene>
<reference evidence="3 4" key="1">
    <citation type="journal article" date="2007" name="Proc. Natl. Acad. Sci. U.S.A.">
        <title>Characterization of a marine gammaproteobacterium capable of aerobic anoxygenic photosynthesis.</title>
        <authorList>
            <person name="Fuchs B.M."/>
            <person name="Spring S."/>
            <person name="Teeling H."/>
            <person name="Quast C."/>
            <person name="Wulf J."/>
            <person name="Schattenhofer M."/>
            <person name="Yan S."/>
            <person name="Ferriera S."/>
            <person name="Johnson J."/>
            <person name="Glockner F.O."/>
            <person name="Amann R."/>
        </authorList>
    </citation>
    <scope>NUCLEOTIDE SEQUENCE [LARGE SCALE GENOMIC DNA]</scope>
    <source>
        <strain evidence="3">KT71</strain>
    </source>
</reference>
<feature type="region of interest" description="Disordered" evidence="1">
    <location>
        <begin position="541"/>
        <end position="563"/>
    </location>
</feature>
<dbReference type="Pfam" id="PF19501">
    <property type="entry name" value="PcRGLX_1st"/>
    <property type="match status" value="1"/>
</dbReference>
<evidence type="ECO:0000259" key="2">
    <source>
        <dbReference type="Pfam" id="PF19501"/>
    </source>
</evidence>
<evidence type="ECO:0000256" key="1">
    <source>
        <dbReference type="SAM" id="MobiDB-lite"/>
    </source>
</evidence>
<evidence type="ECO:0000313" key="4">
    <source>
        <dbReference type="Proteomes" id="UP000019205"/>
    </source>
</evidence>
<dbReference type="InterPro" id="IPR045793">
    <property type="entry name" value="PcRGLX/YetA-like"/>
</dbReference>